<reference evidence="2" key="1">
    <citation type="journal article" date="2013" name="BMC Genomics">
        <title>Unscrambling butterfly oogenesis.</title>
        <authorList>
            <person name="Carter J.M."/>
            <person name="Baker S.C."/>
            <person name="Pink R."/>
            <person name="Carter D.R."/>
            <person name="Collins A."/>
            <person name="Tomlin J."/>
            <person name="Gibbs M."/>
            <person name="Breuker C.J."/>
        </authorList>
    </citation>
    <scope>NUCLEOTIDE SEQUENCE</scope>
    <source>
        <tissue evidence="2">Ovary</tissue>
    </source>
</reference>
<sequence length="156" mass="16897">MLAVPSSPHAPSPPDLLSDILESQTLLHSKNALVSIATDGNVNIKLQNERRVKNAADPKRGEKVDLSKATADVKKAPAYPGQNRGGGGWGGGYRGNYNREQTSNFNRGGGYDGYGAGYPQRPGQSYDHQSNNNGTGGNPRRDEPDYYDTFPRRPQP</sequence>
<feature type="compositionally biased region" description="Gly residues" evidence="1">
    <location>
        <begin position="83"/>
        <end position="94"/>
    </location>
</feature>
<feature type="compositionally biased region" description="Gly residues" evidence="1">
    <location>
        <begin position="107"/>
        <end position="116"/>
    </location>
</feature>
<reference evidence="2" key="2">
    <citation type="submission" date="2013-05" db="EMBL/GenBank/DDBJ databases">
        <authorList>
            <person name="Carter J.-M."/>
            <person name="Baker S.C."/>
            <person name="Pink R."/>
            <person name="Carter D.R.F."/>
            <person name="Collins A."/>
            <person name="Tomlin J."/>
            <person name="Gibbs M."/>
            <person name="Breuker C.J."/>
        </authorList>
    </citation>
    <scope>NUCLEOTIDE SEQUENCE</scope>
    <source>
        <tissue evidence="2">Ovary</tissue>
    </source>
</reference>
<protein>
    <submittedName>
        <fullName evidence="2">Uncharacterized protein</fullName>
    </submittedName>
</protein>
<feature type="non-terminal residue" evidence="2">
    <location>
        <position position="156"/>
    </location>
</feature>
<feature type="compositionally biased region" description="Basic and acidic residues" evidence="1">
    <location>
        <begin position="49"/>
        <end position="75"/>
    </location>
</feature>
<dbReference type="AlphaFoldDB" id="S4P450"/>
<evidence type="ECO:0000256" key="1">
    <source>
        <dbReference type="SAM" id="MobiDB-lite"/>
    </source>
</evidence>
<accession>S4P450</accession>
<feature type="region of interest" description="Disordered" evidence="1">
    <location>
        <begin position="49"/>
        <end position="156"/>
    </location>
</feature>
<organism evidence="2">
    <name type="scientific">Pararge aegeria</name>
    <name type="common">speckled wood butterfly</name>
    <dbReference type="NCBI Taxonomy" id="116150"/>
    <lineage>
        <taxon>Eukaryota</taxon>
        <taxon>Metazoa</taxon>
        <taxon>Ecdysozoa</taxon>
        <taxon>Arthropoda</taxon>
        <taxon>Hexapoda</taxon>
        <taxon>Insecta</taxon>
        <taxon>Pterygota</taxon>
        <taxon>Neoptera</taxon>
        <taxon>Endopterygota</taxon>
        <taxon>Lepidoptera</taxon>
        <taxon>Glossata</taxon>
        <taxon>Ditrysia</taxon>
        <taxon>Papilionoidea</taxon>
        <taxon>Nymphalidae</taxon>
        <taxon>Satyrinae</taxon>
        <taxon>Satyrini</taxon>
        <taxon>Parargina</taxon>
        <taxon>Pararge</taxon>
    </lineage>
</organism>
<feature type="compositionally biased region" description="Polar residues" evidence="1">
    <location>
        <begin position="122"/>
        <end position="133"/>
    </location>
</feature>
<proteinExistence type="predicted"/>
<dbReference type="EMBL" id="GAIX01006159">
    <property type="protein sequence ID" value="JAA86401.1"/>
    <property type="molecule type" value="Transcribed_RNA"/>
</dbReference>
<name>S4P450_9NEOP</name>
<evidence type="ECO:0000313" key="2">
    <source>
        <dbReference type="EMBL" id="JAA86401.1"/>
    </source>
</evidence>